<evidence type="ECO:0000313" key="4">
    <source>
        <dbReference type="Proteomes" id="UP000001549"/>
    </source>
</evidence>
<dbReference type="SUPFAM" id="SSF51735">
    <property type="entry name" value="NAD(P)-binding Rossmann-fold domains"/>
    <property type="match status" value="1"/>
</dbReference>
<dbReference type="AlphaFoldDB" id="F8B359"/>
<evidence type="ECO:0000256" key="2">
    <source>
        <dbReference type="ARBA" id="ARBA00023002"/>
    </source>
</evidence>
<dbReference type="EMBL" id="CP002801">
    <property type="protein sequence ID" value="AEH09972.1"/>
    <property type="molecule type" value="Genomic_DNA"/>
</dbReference>
<dbReference type="InterPro" id="IPR002347">
    <property type="entry name" value="SDR_fam"/>
</dbReference>
<gene>
    <name evidence="3" type="ordered locus">FsymDg_2615</name>
</gene>
<dbReference type="GO" id="GO:0004316">
    <property type="term" value="F:3-oxoacyl-[acyl-carrier-protein] reductase (NADPH) activity"/>
    <property type="evidence" value="ECO:0007669"/>
    <property type="project" value="UniProtKB-EC"/>
</dbReference>
<keyword evidence="4" id="KW-1185">Reference proteome</keyword>
<name>F8B359_9ACTN</name>
<evidence type="ECO:0000313" key="3">
    <source>
        <dbReference type="EMBL" id="AEH09972.1"/>
    </source>
</evidence>
<dbReference type="Pfam" id="PF13561">
    <property type="entry name" value="adh_short_C2"/>
    <property type="match status" value="1"/>
</dbReference>
<accession>F8B359</accession>
<dbReference type="STRING" id="656024.FsymDg_2615"/>
<keyword evidence="2 3" id="KW-0560">Oxidoreductase</keyword>
<sequence>MGLLSDKVIIVTGASRGIGAAAARLFAEEGARVVLGARGSGELEKLAGQLTADGFDAVAVTADASTTAGVESLVQTALERYGKLNGAYLNAAVGDELGRRLADITEETWDAIQALTLRGIWLNIRAQIPELIKAGGGSIVIAGSVSGLVAGIGDAAHQAAKIGVTGLARAAAQEYAAQGIRVNVVAPGAILTDGVAATFEQYPQVRERFETHTPLGRVGTPREVAETVAWLLSDRSSYITGVTLPVDGGLLATRF</sequence>
<comment type="similarity">
    <text evidence="1">Belongs to the short-chain dehydrogenases/reductases (SDR) family.</text>
</comment>
<dbReference type="PRINTS" id="PR00081">
    <property type="entry name" value="GDHRDH"/>
</dbReference>
<reference evidence="3 4" key="1">
    <citation type="submission" date="2011-05" db="EMBL/GenBank/DDBJ databases">
        <title>Complete sequence of chromosome of Frankia symbiont of Datisca glomerata.</title>
        <authorList>
            <consortium name="US DOE Joint Genome Institute"/>
            <person name="Lucas S."/>
            <person name="Han J."/>
            <person name="Lapidus A."/>
            <person name="Cheng J.-F."/>
            <person name="Goodwin L."/>
            <person name="Pitluck S."/>
            <person name="Peters L."/>
            <person name="Mikhailova N."/>
            <person name="Chertkov O."/>
            <person name="Teshima H."/>
            <person name="Han C."/>
            <person name="Tapia R."/>
            <person name="Land M."/>
            <person name="Hauser L."/>
            <person name="Kyrpides N."/>
            <person name="Ivanova N."/>
            <person name="Pagani I."/>
            <person name="Berry A."/>
            <person name="Pawlowski K."/>
            <person name="Persson T."/>
            <person name="Vanden Heuvel B."/>
            <person name="Benson D."/>
            <person name="Woyke T."/>
        </authorList>
    </citation>
    <scope>NUCLEOTIDE SEQUENCE [LARGE SCALE GENOMIC DNA]</scope>
    <source>
        <strain evidence="4">4085684</strain>
    </source>
</reference>
<dbReference type="PANTHER" id="PTHR24321">
    <property type="entry name" value="DEHYDROGENASES, SHORT CHAIN"/>
    <property type="match status" value="1"/>
</dbReference>
<dbReference type="HOGENOM" id="CLU_010194_1_0_11"/>
<dbReference type="InterPro" id="IPR036291">
    <property type="entry name" value="NAD(P)-bd_dom_sf"/>
</dbReference>
<dbReference type="Gene3D" id="3.40.50.720">
    <property type="entry name" value="NAD(P)-binding Rossmann-like Domain"/>
    <property type="match status" value="1"/>
</dbReference>
<dbReference type="EC" id="1.1.1.100" evidence="3"/>
<dbReference type="KEGG" id="fsy:FsymDg_2615"/>
<dbReference type="CDD" id="cd05233">
    <property type="entry name" value="SDR_c"/>
    <property type="match status" value="1"/>
</dbReference>
<dbReference type="FunFam" id="3.40.50.720:FF:000084">
    <property type="entry name" value="Short-chain dehydrogenase reductase"/>
    <property type="match status" value="1"/>
</dbReference>
<protein>
    <submittedName>
        <fullName evidence="3">3-oxoacyl-(Acyl-carrier-protein) reductase</fullName>
        <ecNumber evidence="3">1.1.1.100</ecNumber>
    </submittedName>
</protein>
<dbReference type="PANTHER" id="PTHR24321:SF11">
    <property type="entry name" value="BLR0893 PROTEIN"/>
    <property type="match status" value="1"/>
</dbReference>
<proteinExistence type="inferred from homology"/>
<organism evidence="3 4">
    <name type="scientific">Candidatus Protofrankia datiscae</name>
    <dbReference type="NCBI Taxonomy" id="2716812"/>
    <lineage>
        <taxon>Bacteria</taxon>
        <taxon>Bacillati</taxon>
        <taxon>Actinomycetota</taxon>
        <taxon>Actinomycetes</taxon>
        <taxon>Frankiales</taxon>
        <taxon>Frankiaceae</taxon>
        <taxon>Protofrankia</taxon>
    </lineage>
</organism>
<dbReference type="RefSeq" id="WP_013873890.1">
    <property type="nucleotide sequence ID" value="NC_015656.1"/>
</dbReference>
<evidence type="ECO:0000256" key="1">
    <source>
        <dbReference type="ARBA" id="ARBA00006484"/>
    </source>
</evidence>
<dbReference type="Proteomes" id="UP000001549">
    <property type="component" value="Chromosome"/>
</dbReference>
<dbReference type="eggNOG" id="COG1028">
    <property type="taxonomic scope" value="Bacteria"/>
</dbReference>